<feature type="domain" description="DUF1214" evidence="2">
    <location>
        <begin position="336"/>
        <end position="445"/>
    </location>
</feature>
<dbReference type="PANTHER" id="PTHR36509:SF2">
    <property type="entry name" value="BLL3101 PROTEIN"/>
    <property type="match status" value="1"/>
</dbReference>
<feature type="chain" id="PRO_5039149344" evidence="1">
    <location>
        <begin position="19"/>
        <end position="462"/>
    </location>
</feature>
<dbReference type="InterPro" id="IPR037050">
    <property type="entry name" value="DUF1254_sf"/>
</dbReference>
<dbReference type="Pfam" id="PF06742">
    <property type="entry name" value="DUF1214"/>
    <property type="match status" value="1"/>
</dbReference>
<dbReference type="KEGG" id="mgor:H0P51_17520"/>
<dbReference type="InterPro" id="IPR010621">
    <property type="entry name" value="DUF1214"/>
</dbReference>
<dbReference type="Gene3D" id="2.60.40.1610">
    <property type="entry name" value="Domain of unknown function DUF1254"/>
    <property type="match status" value="1"/>
</dbReference>
<feature type="signal peptide" evidence="1">
    <location>
        <begin position="1"/>
        <end position="18"/>
    </location>
</feature>
<feature type="domain" description="DUF1254" evidence="3">
    <location>
        <begin position="79"/>
        <end position="202"/>
    </location>
</feature>
<keyword evidence="5" id="KW-1185">Reference proteome</keyword>
<evidence type="ECO:0000259" key="3">
    <source>
        <dbReference type="Pfam" id="PF06863"/>
    </source>
</evidence>
<dbReference type="EMBL" id="CP059165">
    <property type="protein sequence ID" value="QLL10305.1"/>
    <property type="molecule type" value="Genomic_DNA"/>
</dbReference>
<evidence type="ECO:0000259" key="2">
    <source>
        <dbReference type="Pfam" id="PF06742"/>
    </source>
</evidence>
<evidence type="ECO:0000256" key="1">
    <source>
        <dbReference type="SAM" id="SignalP"/>
    </source>
</evidence>
<accession>A0A7D6EDU0</accession>
<dbReference type="InterPro" id="IPR037049">
    <property type="entry name" value="DUF1214_C_sf"/>
</dbReference>
<dbReference type="InterPro" id="IPR010679">
    <property type="entry name" value="DUF1254"/>
</dbReference>
<dbReference type="AlphaFoldDB" id="A0A7D6EDU0"/>
<reference evidence="5" key="3">
    <citation type="submission" date="2023-07" db="EMBL/GenBank/DDBJ databases">
        <title>Description of Mycobacterium gordonae subsp. intergordonae subsp.nov. and Mycobacterium gordonae subsp. gordonae subsp. nov.</title>
        <authorList>
            <person name="Huang H."/>
        </authorList>
    </citation>
    <scope>NUCLEOTIDE SEQUENCE [LARGE SCALE GENOMIC DNA]</scope>
    <source>
        <strain evidence="5">24</strain>
    </source>
</reference>
<sequence length="462" mass="50833">MTTLVASALAMLSAGTLAACGHGGRVRPDPSRTAQARLREKAKDAYIFTYGLVMNYRTMYKQAIEGDREFGRWLNLGTSTPTDKDIVTPNNDTPYSYAWADLRAEPWVLTLPKVDSTRYIVSQWDDLWGFVLDNPGSVLDGNNGISVLIAPPDWNGQLPQGVSRAIRGESQFLGTLTRTELTGTDDGTEQVKAIQREYKLEPLSAFQHTTAPAPAPSLNWPAWTEGDEMTTKYWDYVSLLLPFTTDNPVDQPMYDNLAALGITRGRPFAQDTLSQEVKDALKGGIQDAQAALKKCSQQKDLRSGDLFGDRAKLGTHYFDRALGVYMGIFGNVPQQSMYYTLPLDQTGVPLDGSKGNYSITFPPGQTPAVDYFWSLTMYSVPDRLLVANPLNRYSIGSSTPGLQANPDGSLTVYFTARDPGGDKTSNWLPAPEGPFWVVLRTYGPKPAMVDGSWQPPTTKKIS</sequence>
<evidence type="ECO:0000313" key="4">
    <source>
        <dbReference type="EMBL" id="QLL10305.1"/>
    </source>
</evidence>
<keyword evidence="1" id="KW-0732">Signal</keyword>
<gene>
    <name evidence="4" type="ORF">H0P51_17520</name>
</gene>
<dbReference type="Gene3D" id="2.60.120.600">
    <property type="entry name" value="Domain of unknown function DUF1214, C-terminal domain"/>
    <property type="match status" value="1"/>
</dbReference>
<evidence type="ECO:0000313" key="5">
    <source>
        <dbReference type="Proteomes" id="UP000510682"/>
    </source>
</evidence>
<reference evidence="5" key="1">
    <citation type="submission" date="2020-07" db="EMBL/GenBank/DDBJ databases">
        <title>Description of Mycobacterium gordonae subsp. intergordonae subsp.nov. and Mycobacterium gordonae subsp. gordonae subsp. nov.</title>
        <authorList>
            <person name="Yu X."/>
        </authorList>
    </citation>
    <scope>NUCLEOTIDE SEQUENCE [LARGE SCALE GENOMIC DNA]</scope>
    <source>
        <strain evidence="5">24</strain>
    </source>
</reference>
<dbReference type="Pfam" id="PF06863">
    <property type="entry name" value="DUF1254"/>
    <property type="match status" value="1"/>
</dbReference>
<dbReference type="SUPFAM" id="SSF160935">
    <property type="entry name" value="VPA0735-like"/>
    <property type="match status" value="1"/>
</dbReference>
<protein>
    <submittedName>
        <fullName evidence="4">DUF1254 domain-containing protein</fullName>
    </submittedName>
</protein>
<reference evidence="4 5" key="2">
    <citation type="submission" date="2020-07" db="EMBL/GenBank/DDBJ databases">
        <authorList>
            <person name="Yu X."/>
        </authorList>
    </citation>
    <scope>NUCLEOTIDE SEQUENCE [LARGE SCALE GENOMIC DNA]</scope>
    <source>
        <strain evidence="5">24</strain>
    </source>
</reference>
<name>A0A7D6EDU0_9MYCO</name>
<dbReference type="PANTHER" id="PTHR36509">
    <property type="entry name" value="BLL3101 PROTEIN"/>
    <property type="match status" value="1"/>
</dbReference>
<dbReference type="Proteomes" id="UP000510682">
    <property type="component" value="Chromosome"/>
</dbReference>
<proteinExistence type="predicted"/>
<organism evidence="4 5">
    <name type="scientific">Mycobacterium vicinigordonae</name>
    <dbReference type="NCBI Taxonomy" id="1719132"/>
    <lineage>
        <taxon>Bacteria</taxon>
        <taxon>Bacillati</taxon>
        <taxon>Actinomycetota</taxon>
        <taxon>Actinomycetes</taxon>
        <taxon>Mycobacteriales</taxon>
        <taxon>Mycobacteriaceae</taxon>
        <taxon>Mycobacterium</taxon>
    </lineage>
</organism>